<reference evidence="1 2" key="1">
    <citation type="journal article" date="2019" name="Emerg. Microbes Infect.">
        <title>Comprehensive subspecies identification of 175 nontuberculous mycobacteria species based on 7547 genomic profiles.</title>
        <authorList>
            <person name="Matsumoto Y."/>
            <person name="Kinjo T."/>
            <person name="Motooka D."/>
            <person name="Nabeya D."/>
            <person name="Jung N."/>
            <person name="Uechi K."/>
            <person name="Horii T."/>
            <person name="Iida T."/>
            <person name="Fujita J."/>
            <person name="Nakamura S."/>
        </authorList>
    </citation>
    <scope>NUCLEOTIDE SEQUENCE [LARGE SCALE GENOMIC DNA]</scope>
    <source>
        <strain evidence="1 2">JCM 12272</strain>
    </source>
</reference>
<evidence type="ECO:0008006" key="3">
    <source>
        <dbReference type="Google" id="ProtNLM"/>
    </source>
</evidence>
<accession>A0A6N4UW83</accession>
<name>A0A6N4UW83_9MYCO</name>
<keyword evidence="2" id="KW-1185">Reference proteome</keyword>
<evidence type="ECO:0000313" key="1">
    <source>
        <dbReference type="EMBL" id="BBX28093.1"/>
    </source>
</evidence>
<dbReference type="AlphaFoldDB" id="A0A6N4UW83"/>
<proteinExistence type="predicted"/>
<sequence>MLEFVVDLDGIHIEGVDIICWNDDHQITSFKVMVRPLQGLQKVMAGMGEVFVRMGVIAPPPGSEG</sequence>
<evidence type="ECO:0000313" key="2">
    <source>
        <dbReference type="Proteomes" id="UP000466906"/>
    </source>
</evidence>
<dbReference type="KEGG" id="malv:MALV_32180"/>
<organism evidence="1 2">
    <name type="scientific">Mycolicibacterium alvei</name>
    <dbReference type="NCBI Taxonomy" id="67081"/>
    <lineage>
        <taxon>Bacteria</taxon>
        <taxon>Bacillati</taxon>
        <taxon>Actinomycetota</taxon>
        <taxon>Actinomycetes</taxon>
        <taxon>Mycobacteriales</taxon>
        <taxon>Mycobacteriaceae</taxon>
        <taxon>Mycolicibacterium</taxon>
    </lineage>
</organism>
<dbReference type="Proteomes" id="UP000466906">
    <property type="component" value="Chromosome"/>
</dbReference>
<gene>
    <name evidence="1" type="ORF">MALV_32180</name>
</gene>
<protein>
    <recommendedName>
        <fullName evidence="3">SnoaL-like domain-containing protein</fullName>
    </recommendedName>
</protein>
<dbReference type="EMBL" id="AP022565">
    <property type="protein sequence ID" value="BBX28093.1"/>
    <property type="molecule type" value="Genomic_DNA"/>
</dbReference>
<dbReference type="Gene3D" id="3.10.450.50">
    <property type="match status" value="1"/>
</dbReference>